<evidence type="ECO:0000259" key="1">
    <source>
        <dbReference type="PROSITE" id="PS51186"/>
    </source>
</evidence>
<reference evidence="2 3" key="1">
    <citation type="submission" date="2016-08" db="EMBL/GenBank/DDBJ databases">
        <title>Complete genome sequence of Fictibacillus arsenicus G25-54, a strain with toxicity to nematodes and a potential arsenic-resistance activity.</title>
        <authorList>
            <person name="Zheng Z."/>
        </authorList>
    </citation>
    <scope>NUCLEOTIDE SEQUENCE [LARGE SCALE GENOMIC DNA]</scope>
    <source>
        <strain evidence="2 3">G25-54</strain>
    </source>
</reference>
<evidence type="ECO:0000313" key="2">
    <source>
        <dbReference type="EMBL" id="ANX13510.1"/>
    </source>
</evidence>
<dbReference type="SUPFAM" id="SSF55729">
    <property type="entry name" value="Acyl-CoA N-acyltransferases (Nat)"/>
    <property type="match status" value="1"/>
</dbReference>
<dbReference type="Proteomes" id="UP000077412">
    <property type="component" value="Chromosome"/>
</dbReference>
<dbReference type="InterPro" id="IPR016181">
    <property type="entry name" value="Acyl_CoA_acyltransferase"/>
</dbReference>
<dbReference type="OrthoDB" id="5292888at2"/>
<keyword evidence="3" id="KW-1185">Reference proteome</keyword>
<dbReference type="Pfam" id="PF08445">
    <property type="entry name" value="FR47"/>
    <property type="match status" value="1"/>
</dbReference>
<gene>
    <name evidence="2" type="ORF">ABE41_015980</name>
</gene>
<dbReference type="AlphaFoldDB" id="A0A1B1Z7W1"/>
<dbReference type="InterPro" id="IPR000182">
    <property type="entry name" value="GNAT_dom"/>
</dbReference>
<dbReference type="InterPro" id="IPR013653">
    <property type="entry name" value="GCN5-like_dom"/>
</dbReference>
<name>A0A1B1Z7W1_9BACL</name>
<sequence>MKIRHAEVKDASQIAKVQVRSWQASYKGLVDSNYLSEMSIDVRNLRWKEWLSQGPSHTVFVLEDGQKGICGFISGGRIRSDHPYDSEIYAFYLQKEVQRKGYGTKLIKKFSHQLVKQGKKSMIVWVLKDNSAKKAYISLGGKKIDEELITIGNQQLYEECYAWRDMSLILE</sequence>
<dbReference type="STRING" id="255247.ABE41_015980"/>
<protein>
    <recommendedName>
        <fullName evidence="1">N-acetyltransferase domain-containing protein</fullName>
    </recommendedName>
</protein>
<dbReference type="Gene3D" id="3.40.630.30">
    <property type="match status" value="1"/>
</dbReference>
<accession>A0A1B1Z7W1</accession>
<dbReference type="GO" id="GO:0016747">
    <property type="term" value="F:acyltransferase activity, transferring groups other than amino-acyl groups"/>
    <property type="evidence" value="ECO:0007669"/>
    <property type="project" value="InterPro"/>
</dbReference>
<proteinExistence type="predicted"/>
<dbReference type="KEGG" id="far:ABE41_015980"/>
<feature type="domain" description="N-acetyltransferase" evidence="1">
    <location>
        <begin position="1"/>
        <end position="163"/>
    </location>
</feature>
<dbReference type="PROSITE" id="PS51186">
    <property type="entry name" value="GNAT"/>
    <property type="match status" value="1"/>
</dbReference>
<dbReference type="EMBL" id="CP016761">
    <property type="protein sequence ID" value="ANX13510.1"/>
    <property type="molecule type" value="Genomic_DNA"/>
</dbReference>
<dbReference type="RefSeq" id="WP_066292434.1">
    <property type="nucleotide sequence ID" value="NZ_CP016761.1"/>
</dbReference>
<organism evidence="2 3">
    <name type="scientific">Fictibacillus arsenicus</name>
    <dbReference type="NCBI Taxonomy" id="255247"/>
    <lineage>
        <taxon>Bacteria</taxon>
        <taxon>Bacillati</taxon>
        <taxon>Bacillota</taxon>
        <taxon>Bacilli</taxon>
        <taxon>Bacillales</taxon>
        <taxon>Fictibacillaceae</taxon>
        <taxon>Fictibacillus</taxon>
    </lineage>
</organism>
<evidence type="ECO:0000313" key="3">
    <source>
        <dbReference type="Proteomes" id="UP000077412"/>
    </source>
</evidence>
<dbReference type="CDD" id="cd04301">
    <property type="entry name" value="NAT_SF"/>
    <property type="match status" value="1"/>
</dbReference>